<evidence type="ECO:0000313" key="2">
    <source>
        <dbReference type="EMBL" id="GAD67088.1"/>
    </source>
</evidence>
<dbReference type="RefSeq" id="WP_021705063.1">
    <property type="nucleotide sequence ID" value="NZ_BATJ01000006.1"/>
</dbReference>
<reference evidence="2 3" key="1">
    <citation type="submission" date="2013-09" db="EMBL/GenBank/DDBJ databases">
        <title>Whole genome shotgun sequence of Vibrio proteolyticus NBRC 13287.</title>
        <authorList>
            <person name="Isaki S."/>
            <person name="Hosoyama A."/>
            <person name="Numata M."/>
            <person name="Hashimoto M."/>
            <person name="Hosoyama Y."/>
            <person name="Tsuchikane K."/>
            <person name="Noguchi M."/>
            <person name="Hirakata S."/>
            <person name="Ichikawa N."/>
            <person name="Ohji S."/>
            <person name="Yamazoe A."/>
            <person name="Fujita N."/>
        </authorList>
    </citation>
    <scope>NUCLEOTIDE SEQUENCE [LARGE SCALE GENOMIC DNA]</scope>
    <source>
        <strain evidence="2 3">NBRC 13287</strain>
    </source>
</reference>
<dbReference type="AlphaFoldDB" id="U3BKD7"/>
<feature type="transmembrane region" description="Helical" evidence="1">
    <location>
        <begin position="91"/>
        <end position="113"/>
    </location>
</feature>
<comment type="caution">
    <text evidence="2">The sequence shown here is derived from an EMBL/GenBank/DDBJ whole genome shotgun (WGS) entry which is preliminary data.</text>
</comment>
<proteinExistence type="predicted"/>
<dbReference type="STRING" id="1219065.VPR01S_06_01050"/>
<evidence type="ECO:0000313" key="3">
    <source>
        <dbReference type="Proteomes" id="UP000016570"/>
    </source>
</evidence>
<evidence type="ECO:0000256" key="1">
    <source>
        <dbReference type="SAM" id="Phobius"/>
    </source>
</evidence>
<organism evidence="2 3">
    <name type="scientific">Vibrio proteolyticus NBRC 13287</name>
    <dbReference type="NCBI Taxonomy" id="1219065"/>
    <lineage>
        <taxon>Bacteria</taxon>
        <taxon>Pseudomonadati</taxon>
        <taxon>Pseudomonadota</taxon>
        <taxon>Gammaproteobacteria</taxon>
        <taxon>Vibrionales</taxon>
        <taxon>Vibrionaceae</taxon>
        <taxon>Vibrio</taxon>
    </lineage>
</organism>
<name>U3BKD7_VIBPR</name>
<dbReference type="Proteomes" id="UP000016570">
    <property type="component" value="Unassembled WGS sequence"/>
</dbReference>
<dbReference type="EMBL" id="BATJ01000006">
    <property type="protein sequence ID" value="GAD67088.1"/>
    <property type="molecule type" value="Genomic_DNA"/>
</dbReference>
<keyword evidence="1" id="KW-0472">Membrane</keyword>
<keyword evidence="3" id="KW-1185">Reference proteome</keyword>
<keyword evidence="1" id="KW-1133">Transmembrane helix</keyword>
<keyword evidence="1" id="KW-0812">Transmembrane</keyword>
<accession>U3BKD7</accession>
<gene>
    <name evidence="2" type="ORF">VPR01S_06_01050</name>
</gene>
<feature type="transmembrane region" description="Helical" evidence="1">
    <location>
        <begin position="12"/>
        <end position="29"/>
    </location>
</feature>
<sequence>MIRCKLFRAGPFLLVVMLMSLMTSALPHLKNERGEARFTPESLTEQHHSSHWLNEAFYLQQAILPAANSRHYGKAPDKNTLSADSDLLSDLTNLACVILLLATLISVVLRQVVCRDRHWHKRYRFLHLQYRYLQA</sequence>
<protein>
    <submittedName>
        <fullName evidence="2">Uncharacterized protein</fullName>
    </submittedName>
</protein>